<dbReference type="PANTHER" id="PTHR43401">
    <property type="entry name" value="L-THREONINE 3-DEHYDROGENASE"/>
    <property type="match status" value="1"/>
</dbReference>
<dbReference type="GO" id="GO:0008270">
    <property type="term" value="F:zinc ion binding"/>
    <property type="evidence" value="ECO:0007669"/>
    <property type="project" value="InterPro"/>
</dbReference>
<evidence type="ECO:0000256" key="3">
    <source>
        <dbReference type="ARBA" id="ARBA00023002"/>
    </source>
</evidence>
<comment type="cofactor">
    <cofactor evidence="4">
        <name>Zn(2+)</name>
        <dbReference type="ChEBI" id="CHEBI:29105"/>
    </cofactor>
</comment>
<reference evidence="6 7" key="1">
    <citation type="submission" date="2016-11" db="EMBL/GenBank/DDBJ databases">
        <title>Draft Genome Assembly of Colletotrichum chlorophyti a pathogen of herbaceous plants.</title>
        <authorList>
            <person name="Gan P."/>
            <person name="Narusaka M."/>
            <person name="Tsushima A."/>
            <person name="Narusaka Y."/>
            <person name="Takano Y."/>
            <person name="Shirasu K."/>
        </authorList>
    </citation>
    <scope>NUCLEOTIDE SEQUENCE [LARGE SCALE GENOMIC DNA]</scope>
    <source>
        <strain evidence="6 7">NTL11</strain>
    </source>
</reference>
<dbReference type="InterPro" id="IPR050129">
    <property type="entry name" value="Zn_alcohol_dh"/>
</dbReference>
<name>A0A1Q8RPX5_9PEZI</name>
<dbReference type="PROSITE" id="PS00059">
    <property type="entry name" value="ADH_ZINC"/>
    <property type="match status" value="1"/>
</dbReference>
<evidence type="ECO:0000313" key="6">
    <source>
        <dbReference type="EMBL" id="OLN86375.1"/>
    </source>
</evidence>
<comment type="similarity">
    <text evidence="4">Belongs to the zinc-containing alcohol dehydrogenase family.</text>
</comment>
<dbReference type="SMART" id="SM00829">
    <property type="entry name" value="PKS_ER"/>
    <property type="match status" value="1"/>
</dbReference>
<gene>
    <name evidence="6" type="ORF">CCHL11_06362</name>
</gene>
<proteinExistence type="inferred from homology"/>
<dbReference type="STRING" id="708187.A0A1Q8RPX5"/>
<dbReference type="SUPFAM" id="SSF50129">
    <property type="entry name" value="GroES-like"/>
    <property type="match status" value="1"/>
</dbReference>
<protein>
    <submittedName>
        <fullName evidence="6">Alcohol dehydrogenase 2</fullName>
    </submittedName>
</protein>
<dbReference type="Gene3D" id="3.90.180.10">
    <property type="entry name" value="Medium-chain alcohol dehydrogenases, catalytic domain"/>
    <property type="match status" value="1"/>
</dbReference>
<dbReference type="CDD" id="cd08254">
    <property type="entry name" value="hydroxyacyl_CoA_DH"/>
    <property type="match status" value="1"/>
</dbReference>
<keyword evidence="3" id="KW-0560">Oxidoreductase</keyword>
<evidence type="ECO:0000259" key="5">
    <source>
        <dbReference type="SMART" id="SM00829"/>
    </source>
</evidence>
<feature type="domain" description="Enoyl reductase (ER)" evidence="5">
    <location>
        <begin position="8"/>
        <end position="318"/>
    </location>
</feature>
<dbReference type="PANTHER" id="PTHR43401:SF5">
    <property type="entry name" value="ALCOHOL DEHYDROGENASE-RELATED"/>
    <property type="match status" value="1"/>
</dbReference>
<dbReference type="SUPFAM" id="SSF51735">
    <property type="entry name" value="NAD(P)-binding Rossmann-fold domains"/>
    <property type="match status" value="1"/>
</dbReference>
<dbReference type="AlphaFoldDB" id="A0A1Q8RPX5"/>
<evidence type="ECO:0000256" key="1">
    <source>
        <dbReference type="ARBA" id="ARBA00022723"/>
    </source>
</evidence>
<dbReference type="InterPro" id="IPR013154">
    <property type="entry name" value="ADH-like_N"/>
</dbReference>
<dbReference type="Gene3D" id="3.40.50.720">
    <property type="entry name" value="NAD(P)-binding Rossmann-like Domain"/>
    <property type="match status" value="1"/>
</dbReference>
<dbReference type="Proteomes" id="UP000186583">
    <property type="component" value="Unassembled WGS sequence"/>
</dbReference>
<dbReference type="EMBL" id="MPGH01000130">
    <property type="protein sequence ID" value="OLN86375.1"/>
    <property type="molecule type" value="Genomic_DNA"/>
</dbReference>
<keyword evidence="7" id="KW-1185">Reference proteome</keyword>
<dbReference type="InterPro" id="IPR036291">
    <property type="entry name" value="NAD(P)-bd_dom_sf"/>
</dbReference>
<dbReference type="Pfam" id="PF00107">
    <property type="entry name" value="ADH_zinc_N"/>
    <property type="match status" value="1"/>
</dbReference>
<dbReference type="InterPro" id="IPR002328">
    <property type="entry name" value="ADH_Zn_CS"/>
</dbReference>
<dbReference type="OrthoDB" id="256333at2759"/>
<evidence type="ECO:0000256" key="4">
    <source>
        <dbReference type="RuleBase" id="RU361277"/>
    </source>
</evidence>
<dbReference type="GO" id="GO:0016491">
    <property type="term" value="F:oxidoreductase activity"/>
    <property type="evidence" value="ECO:0007669"/>
    <property type="project" value="UniProtKB-KW"/>
</dbReference>
<organism evidence="6 7">
    <name type="scientific">Colletotrichum chlorophyti</name>
    <dbReference type="NCBI Taxonomy" id="708187"/>
    <lineage>
        <taxon>Eukaryota</taxon>
        <taxon>Fungi</taxon>
        <taxon>Dikarya</taxon>
        <taxon>Ascomycota</taxon>
        <taxon>Pezizomycotina</taxon>
        <taxon>Sordariomycetes</taxon>
        <taxon>Hypocreomycetidae</taxon>
        <taxon>Glomerellales</taxon>
        <taxon>Glomerellaceae</taxon>
        <taxon>Colletotrichum</taxon>
    </lineage>
</organism>
<dbReference type="InterPro" id="IPR011032">
    <property type="entry name" value="GroES-like_sf"/>
</dbReference>
<dbReference type="InterPro" id="IPR020843">
    <property type="entry name" value="ER"/>
</dbReference>
<evidence type="ECO:0000256" key="2">
    <source>
        <dbReference type="ARBA" id="ARBA00022833"/>
    </source>
</evidence>
<dbReference type="Pfam" id="PF08240">
    <property type="entry name" value="ADH_N"/>
    <property type="match status" value="1"/>
</dbReference>
<dbReference type="InterPro" id="IPR013149">
    <property type="entry name" value="ADH-like_C"/>
</dbReference>
<accession>A0A1Q8RPX5</accession>
<sequence length="339" mass="35274">MQAFQYNNPKEGLQLRTVPIPTPGPGYVQIRVKAAGLCHSDCHVIRGGTDDWAAKRPITLGHEISGVVETIGPDVVGYQTGDRVAVAQIAHPIEERNLTLAVGLGDDGGYAEYVVAHVCRIVRIPDGVTFAQAAVATDAMATAYHAVVTEAKARSELVVGIIGIGGLGMQAVAFSVLRGAEVYAIDIVKAKFDEASRLGAKGCYESIHDAIGVEFDVLIDFAGTGSTTHSALEKVKEGGKVIVVGLGSAEIAIPSPALVIKSISLIGSLGASRDDLLEVLQLLASGLITPKLKEVPFADIPAGLDALDKGGVQGRLWADPSGLDKDGVKRISGADLSKL</sequence>
<comment type="caution">
    <text evidence="6">The sequence shown here is derived from an EMBL/GenBank/DDBJ whole genome shotgun (WGS) entry which is preliminary data.</text>
</comment>
<evidence type="ECO:0000313" key="7">
    <source>
        <dbReference type="Proteomes" id="UP000186583"/>
    </source>
</evidence>
<keyword evidence="1 4" id="KW-0479">Metal-binding</keyword>
<keyword evidence="2 4" id="KW-0862">Zinc</keyword>